<proteinExistence type="predicted"/>
<dbReference type="PANTHER" id="PTHR35809">
    <property type="entry name" value="ARCHAETIDYLSERINE DECARBOXYLASE PROENZYME-RELATED"/>
    <property type="match status" value="1"/>
</dbReference>
<keyword evidence="7" id="KW-0594">Phospholipid biosynthesis</keyword>
<evidence type="ECO:0000256" key="4">
    <source>
        <dbReference type="ARBA" id="ARBA00023098"/>
    </source>
</evidence>
<evidence type="ECO:0000256" key="9">
    <source>
        <dbReference type="ARBA" id="ARBA00023264"/>
    </source>
</evidence>
<keyword evidence="10" id="KW-0670">Pyruvate</keyword>
<keyword evidence="1" id="KW-1003">Cell membrane</keyword>
<protein>
    <submittedName>
        <fullName evidence="11">Phosphatidylserine decarboxylase</fullName>
        <ecNumber evidence="11">4.1.1.65</ecNumber>
    </submittedName>
</protein>
<keyword evidence="9" id="KW-1208">Phospholipid metabolism</keyword>
<keyword evidence="3" id="KW-0210">Decarboxylase</keyword>
<dbReference type="AlphaFoldDB" id="A0A6J4SIL5"/>
<evidence type="ECO:0000256" key="10">
    <source>
        <dbReference type="ARBA" id="ARBA00023317"/>
    </source>
</evidence>
<sequence length="214" mass="23136">MTWRALRQARRYLPGALGLELALALLGLRPRGRMLLATATVLLLFFRDPERGLEPDDDIAYAPADGTVVKVDEVSDPWVPGEAATRITTFLSLHNVHVTRSPVAGRIAGEEDIKGGYRPAFLPHAEANRRRRLAIDGRRGRVVVVQVAGLVARKITSWVSLGDDLAPGQRLGLVHFGSRADVLLPAGSAEVLVSAGDRVRAGQTPLARYRAVTA</sequence>
<evidence type="ECO:0000256" key="5">
    <source>
        <dbReference type="ARBA" id="ARBA00023136"/>
    </source>
</evidence>
<keyword evidence="5" id="KW-0472">Membrane</keyword>
<evidence type="ECO:0000256" key="2">
    <source>
        <dbReference type="ARBA" id="ARBA00022516"/>
    </source>
</evidence>
<keyword evidence="2" id="KW-0444">Lipid biosynthesis</keyword>
<reference evidence="11" key="1">
    <citation type="submission" date="2020-02" db="EMBL/GenBank/DDBJ databases">
        <authorList>
            <person name="Meier V. D."/>
        </authorList>
    </citation>
    <scope>NUCLEOTIDE SEQUENCE</scope>
    <source>
        <strain evidence="11">AVDCRST_MAG45</strain>
    </source>
</reference>
<dbReference type="EMBL" id="CADCVU010000107">
    <property type="protein sequence ID" value="CAA9500323.1"/>
    <property type="molecule type" value="Genomic_DNA"/>
</dbReference>
<evidence type="ECO:0000256" key="8">
    <source>
        <dbReference type="ARBA" id="ARBA00023239"/>
    </source>
</evidence>
<dbReference type="InterPro" id="IPR003817">
    <property type="entry name" value="PS_Dcarbxylase"/>
</dbReference>
<dbReference type="EC" id="4.1.1.65" evidence="11"/>
<dbReference type="InterPro" id="IPR033175">
    <property type="entry name" value="PSD-A"/>
</dbReference>
<accession>A0A6J4SIL5</accession>
<name>A0A6J4SIL5_9ACTN</name>
<evidence type="ECO:0000256" key="3">
    <source>
        <dbReference type="ARBA" id="ARBA00022793"/>
    </source>
</evidence>
<evidence type="ECO:0000256" key="1">
    <source>
        <dbReference type="ARBA" id="ARBA00022475"/>
    </source>
</evidence>
<gene>
    <name evidence="11" type="ORF">AVDCRST_MAG45-1269</name>
</gene>
<dbReference type="GO" id="GO:0008654">
    <property type="term" value="P:phospholipid biosynthetic process"/>
    <property type="evidence" value="ECO:0007669"/>
    <property type="project" value="UniProtKB-KW"/>
</dbReference>
<keyword evidence="4" id="KW-0443">Lipid metabolism</keyword>
<dbReference type="PANTHER" id="PTHR35809:SF1">
    <property type="entry name" value="ARCHAETIDYLSERINE DECARBOXYLASE PROENZYME-RELATED"/>
    <property type="match status" value="1"/>
</dbReference>
<evidence type="ECO:0000256" key="7">
    <source>
        <dbReference type="ARBA" id="ARBA00023209"/>
    </source>
</evidence>
<dbReference type="Pfam" id="PF02666">
    <property type="entry name" value="PS_Dcarbxylase"/>
    <property type="match status" value="1"/>
</dbReference>
<keyword evidence="6" id="KW-0865">Zymogen</keyword>
<organism evidence="11">
    <name type="scientific">uncultured Solirubrobacterales bacterium</name>
    <dbReference type="NCBI Taxonomy" id="768556"/>
    <lineage>
        <taxon>Bacteria</taxon>
        <taxon>Bacillati</taxon>
        <taxon>Actinomycetota</taxon>
        <taxon>Thermoleophilia</taxon>
        <taxon>Solirubrobacterales</taxon>
        <taxon>environmental samples</taxon>
    </lineage>
</organism>
<dbReference type="GO" id="GO:0004609">
    <property type="term" value="F:phosphatidylserine decarboxylase activity"/>
    <property type="evidence" value="ECO:0007669"/>
    <property type="project" value="UniProtKB-EC"/>
</dbReference>
<evidence type="ECO:0000256" key="6">
    <source>
        <dbReference type="ARBA" id="ARBA00023145"/>
    </source>
</evidence>
<evidence type="ECO:0000313" key="11">
    <source>
        <dbReference type="EMBL" id="CAA9500323.1"/>
    </source>
</evidence>
<keyword evidence="8 11" id="KW-0456">Lyase</keyword>